<dbReference type="Proteomes" id="UP000297693">
    <property type="component" value="Unassembled WGS sequence"/>
</dbReference>
<keyword evidence="1" id="KW-0812">Transmembrane</keyword>
<keyword evidence="1" id="KW-1133">Transmembrane helix</keyword>
<evidence type="ECO:0000313" key="2">
    <source>
        <dbReference type="EMBL" id="TGL59774.1"/>
    </source>
</evidence>
<dbReference type="AlphaFoldDB" id="A0A4R9K4F1"/>
<evidence type="ECO:0000256" key="1">
    <source>
        <dbReference type="SAM" id="Phobius"/>
    </source>
</evidence>
<reference evidence="2" key="1">
    <citation type="journal article" date="2019" name="PLoS Negl. Trop. Dis.">
        <title>Revisiting the worldwide diversity of Leptospira species in the environment.</title>
        <authorList>
            <person name="Vincent A.T."/>
            <person name="Schiettekatte O."/>
            <person name="Bourhy P."/>
            <person name="Veyrier F.J."/>
            <person name="Picardeau M."/>
        </authorList>
    </citation>
    <scope>NUCLEOTIDE SEQUENCE [LARGE SCALE GENOMIC DNA]</scope>
    <source>
        <strain evidence="2">201702476</strain>
    </source>
</reference>
<dbReference type="EMBL" id="RQGD01000023">
    <property type="protein sequence ID" value="TGL59774.1"/>
    <property type="molecule type" value="Genomic_DNA"/>
</dbReference>
<dbReference type="OrthoDB" id="337900at2"/>
<evidence type="ECO:0000313" key="3">
    <source>
        <dbReference type="Proteomes" id="UP000297693"/>
    </source>
</evidence>
<keyword evidence="3" id="KW-1185">Reference proteome</keyword>
<keyword evidence="1" id="KW-0472">Membrane</keyword>
<protein>
    <recommendedName>
        <fullName evidence="4">AsmA domain protein</fullName>
    </recommendedName>
</protein>
<gene>
    <name evidence="2" type="ORF">EHQ58_08195</name>
</gene>
<accession>A0A4R9K4F1</accession>
<feature type="transmembrane region" description="Helical" evidence="1">
    <location>
        <begin position="20"/>
        <end position="39"/>
    </location>
</feature>
<name>A0A4R9K4F1_9LEPT</name>
<sequence length="716" mass="82555">MRANLSQFQNLTRLYKKHLFSSLALAAFFFVVVLCYFGLEYFLKTKKVPLVAIRSIVTSTINQKIGKAVDLGVVDFSIREGLILEDLVISREEDFSFNTNLLKVKRVTFHLSSLFSSIPQIDRIDFFSPQLTLNNDEALEKTLLEYFKSTKVKEVVFHDTRVSFKKEDMSVLEWKEGWDIRFLRKNGKIEVEYDNGIYWLPNATRVKGEGTLAEADANHFKFSLQWKNYPSEEAPLLVSYLFGSSIQSAVLSGNGSWERSEKGEDIIKGDVEFENSNFLISQLPGYVVNGLRFQEKFLFQDNKETRDYSSLDFQLKIEDEILKGKENLLKRKIDFKVDDLEPISSLFIDLATSEGLPLVGKARGSIEIDETGDKNKWFKVRGAIALEDLEWQSERFSFRNGVSQLNIAEGNTVSLTVKGEVFDKPANFDLSSNLEWSRSKKTDGTYYYPLNSKTKATLQIHELLAKNWAPMYDAWKKETLEDIKERQEKLIPEEYFYQKKIYKYFLEAMNFDLTLLVNHYFPYEGSASSGELKGSLTIKDGRWNTSLLLPKTGSKLGISSYFATKTPNFSFTLFLNEYPWNRPWTDVCGMNLLPESVNLDYSFASQGSDYYTLVKDSRINYTAKLERVKVVGKELWTKLNLPEKAIQDPITLEFTLDHYFDMDYMRNLSLTSASIDLKGYAQNKTGYFVYNVYGLIGEARGSWTFSEEENKRCQVK</sequence>
<comment type="caution">
    <text evidence="2">The sequence shown here is derived from an EMBL/GenBank/DDBJ whole genome shotgun (WGS) entry which is preliminary data.</text>
</comment>
<organism evidence="2 3">
    <name type="scientific">Leptospira ognonensis</name>
    <dbReference type="NCBI Taxonomy" id="2484945"/>
    <lineage>
        <taxon>Bacteria</taxon>
        <taxon>Pseudomonadati</taxon>
        <taxon>Spirochaetota</taxon>
        <taxon>Spirochaetia</taxon>
        <taxon>Leptospirales</taxon>
        <taxon>Leptospiraceae</taxon>
        <taxon>Leptospira</taxon>
    </lineage>
</organism>
<proteinExistence type="predicted"/>
<evidence type="ECO:0008006" key="4">
    <source>
        <dbReference type="Google" id="ProtNLM"/>
    </source>
</evidence>
<dbReference type="NCBIfam" id="NF047517">
    <property type="entry name" value="LIC_12586_fam"/>
    <property type="match status" value="1"/>
</dbReference>